<proteinExistence type="predicted"/>
<name>A0A450TWR4_9GAMM</name>
<organism evidence="1">
    <name type="scientific">Candidatus Kentrum sp. FW</name>
    <dbReference type="NCBI Taxonomy" id="2126338"/>
    <lineage>
        <taxon>Bacteria</taxon>
        <taxon>Pseudomonadati</taxon>
        <taxon>Pseudomonadota</taxon>
        <taxon>Gammaproteobacteria</taxon>
        <taxon>Candidatus Kentrum</taxon>
    </lineage>
</organism>
<protein>
    <submittedName>
        <fullName evidence="1">Uncharacterized protein</fullName>
    </submittedName>
</protein>
<dbReference type="AlphaFoldDB" id="A0A450TWR4"/>
<sequence length="227" mass="25830">MNAYLFQVSGDLGRLDVLRGLLREKGVPDVHLTRDTPLEGPDTLLFCHSSDCDNEFDSKLEKAASEGALVVYYSAGFERDKEMAEPTGKGTTLYLAWNTVPELLRRLPSDFKPEHIIETWREMRGCDLVFVNALAIFCQAVTVPPNRPSMEGIQEQWKSNPERWKQVFPGYERDDFLRACDGLLFGESAKDIPEVRKIIDWMTQAGAPVPRFDEALDQMKNKFELVV</sequence>
<dbReference type="EMBL" id="CAADFE010000050">
    <property type="protein sequence ID" value="VFJ73419.1"/>
    <property type="molecule type" value="Genomic_DNA"/>
</dbReference>
<accession>A0A450TWR4</accession>
<evidence type="ECO:0000313" key="1">
    <source>
        <dbReference type="EMBL" id="VFJ73419.1"/>
    </source>
</evidence>
<reference evidence="1" key="1">
    <citation type="submission" date="2019-02" db="EMBL/GenBank/DDBJ databases">
        <authorList>
            <person name="Gruber-Vodicka R. H."/>
            <person name="Seah K. B. B."/>
        </authorList>
    </citation>
    <scope>NUCLEOTIDE SEQUENCE</scope>
    <source>
        <strain evidence="1">BECK_BZ131</strain>
    </source>
</reference>
<gene>
    <name evidence="1" type="ORF">BECKFW1821C_GA0114237_10502</name>
</gene>